<dbReference type="GO" id="GO:0005737">
    <property type="term" value="C:cytoplasm"/>
    <property type="evidence" value="ECO:0007669"/>
    <property type="project" value="UniProtKB-ARBA"/>
</dbReference>
<organism evidence="4 5">
    <name type="scientific">Arabis nemorensis</name>
    <dbReference type="NCBI Taxonomy" id="586526"/>
    <lineage>
        <taxon>Eukaryota</taxon>
        <taxon>Viridiplantae</taxon>
        <taxon>Streptophyta</taxon>
        <taxon>Embryophyta</taxon>
        <taxon>Tracheophyta</taxon>
        <taxon>Spermatophyta</taxon>
        <taxon>Magnoliopsida</taxon>
        <taxon>eudicotyledons</taxon>
        <taxon>Gunneridae</taxon>
        <taxon>Pentapetalae</taxon>
        <taxon>rosids</taxon>
        <taxon>malvids</taxon>
        <taxon>Brassicales</taxon>
        <taxon>Brassicaceae</taxon>
        <taxon>Arabideae</taxon>
        <taxon>Arabis</taxon>
    </lineage>
</organism>
<dbReference type="GO" id="GO:0003676">
    <property type="term" value="F:nucleic acid binding"/>
    <property type="evidence" value="ECO:0007669"/>
    <property type="project" value="InterPro"/>
</dbReference>
<dbReference type="PANTHER" id="PTHR13068:SF133">
    <property type="entry name" value="MITOCHONDRIAL TRANSCRIPTION TERMINATION FACTOR FAMILY PROTEIN"/>
    <property type="match status" value="1"/>
</dbReference>
<reference evidence="4" key="1">
    <citation type="submission" date="2019-07" db="EMBL/GenBank/DDBJ databases">
        <authorList>
            <person name="Dittberner H."/>
        </authorList>
    </citation>
    <scope>NUCLEOTIDE SEQUENCE [LARGE SCALE GENOMIC DNA]</scope>
</reference>
<evidence type="ECO:0000313" key="4">
    <source>
        <dbReference type="EMBL" id="VVB13111.1"/>
    </source>
</evidence>
<sequence>MLQKWRNLRVSLQKASAFSSSFSSASGDVLKDSQISSIITDYPGLLMLDAEKNLGPKLRFLQSRGASSSEITEIVSKIPKILGMKGIAISRYYDFVKVIVQADKSVEFRKLCHSLPQGIKQENKIRNVLVLRELGVPQKLLFSMLISHFQTVCGKEKFEESL</sequence>
<dbReference type="PANTHER" id="PTHR13068">
    <property type="entry name" value="CGI-12 PROTEIN-RELATED"/>
    <property type="match status" value="1"/>
</dbReference>
<dbReference type="SMART" id="SM00733">
    <property type="entry name" value="Mterf"/>
    <property type="match status" value="2"/>
</dbReference>
<keyword evidence="2" id="KW-0805">Transcription regulation</keyword>
<comment type="similarity">
    <text evidence="1">Belongs to the mTERF family.</text>
</comment>
<gene>
    <name evidence="4" type="ORF">ANE_LOCUS23555</name>
</gene>
<comment type="caution">
    <text evidence="4">The sequence shown here is derived from an EMBL/GenBank/DDBJ whole genome shotgun (WGS) entry which is preliminary data.</text>
</comment>
<proteinExistence type="inferred from homology"/>
<dbReference type="InterPro" id="IPR038538">
    <property type="entry name" value="MTERF_sf"/>
</dbReference>
<evidence type="ECO:0000256" key="2">
    <source>
        <dbReference type="ARBA" id="ARBA00022472"/>
    </source>
</evidence>
<keyword evidence="3" id="KW-0809">Transit peptide</keyword>
<dbReference type="InterPro" id="IPR003690">
    <property type="entry name" value="MTERF"/>
</dbReference>
<protein>
    <submittedName>
        <fullName evidence="4">Uncharacterized protein</fullName>
    </submittedName>
</protein>
<keyword evidence="2" id="KW-0806">Transcription termination</keyword>
<accession>A0A565CHY0</accession>
<evidence type="ECO:0000256" key="1">
    <source>
        <dbReference type="ARBA" id="ARBA00007692"/>
    </source>
</evidence>
<evidence type="ECO:0000313" key="5">
    <source>
        <dbReference type="Proteomes" id="UP000489600"/>
    </source>
</evidence>
<dbReference type="GO" id="GO:0006353">
    <property type="term" value="P:DNA-templated transcription termination"/>
    <property type="evidence" value="ECO:0007669"/>
    <property type="project" value="UniProtKB-KW"/>
</dbReference>
<dbReference type="Proteomes" id="UP000489600">
    <property type="component" value="Unassembled WGS sequence"/>
</dbReference>
<dbReference type="Pfam" id="PF02536">
    <property type="entry name" value="mTERF"/>
    <property type="match status" value="1"/>
</dbReference>
<evidence type="ECO:0000256" key="3">
    <source>
        <dbReference type="ARBA" id="ARBA00022946"/>
    </source>
</evidence>
<name>A0A565CHY0_9BRAS</name>
<dbReference type="AlphaFoldDB" id="A0A565CHY0"/>
<dbReference type="Gene3D" id="1.25.70.10">
    <property type="entry name" value="Transcription termination factor 3, mitochondrial"/>
    <property type="match status" value="1"/>
</dbReference>
<dbReference type="OrthoDB" id="637682at2759"/>
<dbReference type="EMBL" id="CABITT030000008">
    <property type="protein sequence ID" value="VVB13111.1"/>
    <property type="molecule type" value="Genomic_DNA"/>
</dbReference>
<keyword evidence="2" id="KW-0804">Transcription</keyword>
<keyword evidence="5" id="KW-1185">Reference proteome</keyword>